<dbReference type="FunFam" id="1.10.357.20:FF:000001">
    <property type="entry name" value="Solute carrier family 41 member 2"/>
    <property type="match status" value="1"/>
</dbReference>
<evidence type="ECO:0000256" key="7">
    <source>
        <dbReference type="ARBA" id="ARBA00023065"/>
    </source>
</evidence>
<dbReference type="EMBL" id="WKFB01000919">
    <property type="protein sequence ID" value="KAF6716838.1"/>
    <property type="molecule type" value="Genomic_DNA"/>
</dbReference>
<dbReference type="Pfam" id="PF01769">
    <property type="entry name" value="MgtE"/>
    <property type="match status" value="2"/>
</dbReference>
<feature type="transmembrane region" description="Helical" evidence="9">
    <location>
        <begin position="285"/>
        <end position="307"/>
    </location>
</feature>
<feature type="region of interest" description="Disordered" evidence="10">
    <location>
        <begin position="1"/>
        <end position="62"/>
    </location>
</feature>
<evidence type="ECO:0000313" key="13">
    <source>
        <dbReference type="Proteomes" id="UP000646548"/>
    </source>
</evidence>
<comment type="caution">
    <text evidence="12">The sequence shown here is derived from an EMBL/GenBank/DDBJ whole genome shotgun (WGS) entry which is preliminary data.</text>
</comment>
<feature type="domain" description="SLC41A/MgtE integral membrane" evidence="11">
    <location>
        <begin position="354"/>
        <end position="497"/>
    </location>
</feature>
<feature type="compositionally biased region" description="Basic and acidic residues" evidence="10">
    <location>
        <begin position="52"/>
        <end position="62"/>
    </location>
</feature>
<feature type="transmembrane region" description="Helical" evidence="9">
    <location>
        <begin position="480"/>
        <end position="499"/>
    </location>
</feature>
<dbReference type="GO" id="GO:0030001">
    <property type="term" value="P:metal ion transport"/>
    <property type="evidence" value="ECO:0007669"/>
    <property type="project" value="UniProtKB-UniRule"/>
</dbReference>
<dbReference type="Proteomes" id="UP000646548">
    <property type="component" value="Unassembled WGS sequence"/>
</dbReference>
<dbReference type="Gene3D" id="1.10.357.20">
    <property type="entry name" value="SLC41 divalent cation transporters, integral membrane domain"/>
    <property type="match status" value="2"/>
</dbReference>
<evidence type="ECO:0000256" key="2">
    <source>
        <dbReference type="ARBA" id="ARBA00009749"/>
    </source>
</evidence>
<dbReference type="GO" id="GO:0022890">
    <property type="term" value="F:inorganic cation transmembrane transporter activity"/>
    <property type="evidence" value="ECO:0007669"/>
    <property type="project" value="UniProtKB-UniRule"/>
</dbReference>
<dbReference type="AlphaFoldDB" id="A0A834BV39"/>
<keyword evidence="5 9" id="KW-0460">Magnesium</keyword>
<feature type="transmembrane region" description="Helical" evidence="9">
    <location>
        <begin position="73"/>
        <end position="95"/>
    </location>
</feature>
<dbReference type="GO" id="GO:0008324">
    <property type="term" value="F:monoatomic cation transmembrane transporter activity"/>
    <property type="evidence" value="ECO:0007669"/>
    <property type="project" value="UniProtKB-UniRule"/>
</dbReference>
<protein>
    <recommendedName>
        <fullName evidence="9">Solute carrier family 41 member</fullName>
    </recommendedName>
</protein>
<feature type="transmembrane region" description="Helical" evidence="9">
    <location>
        <begin position="319"/>
        <end position="338"/>
    </location>
</feature>
<keyword evidence="8 9" id="KW-0472">Membrane</keyword>
<keyword evidence="4 9" id="KW-0812">Transmembrane</keyword>
<evidence type="ECO:0000256" key="8">
    <source>
        <dbReference type="ARBA" id="ARBA00023136"/>
    </source>
</evidence>
<feature type="transmembrane region" description="Helical" evidence="9">
    <location>
        <begin position="410"/>
        <end position="428"/>
    </location>
</feature>
<dbReference type="PANTHER" id="PTHR16228">
    <property type="entry name" value="DIVALENT CATION TRANSPORTER SOLUTE CARRIER FAMILY 41"/>
    <property type="match status" value="1"/>
</dbReference>
<accession>A0A834BV39</accession>
<evidence type="ECO:0000313" key="12">
    <source>
        <dbReference type="EMBL" id="KAF6716838.1"/>
    </source>
</evidence>
<gene>
    <name evidence="12" type="ORF">FQA47_016086</name>
</gene>
<evidence type="ECO:0000256" key="10">
    <source>
        <dbReference type="SAM" id="MobiDB-lite"/>
    </source>
</evidence>
<sequence>MAGEDKPPQPARHRKKNKKSRSKGKSPGGSPGGHFPDGQDELLLPPVLQPRKLQEDKPKVSVAKMEEESSTAICLQVLLPYLLAGMGMVMAGMVLDNVQHWQVFKVITEVFILVPALVGLKGNLEMTLAARLSTAANTGQMDDPEKQWTMVCSNLALIQIQATVVGFLAAVAAICLGAVSRGGVELDQAAVLCASSITTAFVAALSLGLVMIGVIIGSRKVGINPDNVATPIAASLGDLITLSLLAGVSSTLYQYRGEEIHSQVLPAGGSTGWKHLCLVCSSSDVWYLSPLVCLLFLALIPPWVAVARRSPQISEVLRSGWQPVIVAMSISSFGGLILDKTVSDPNFKGMAVFTPVINGVGGNLVAIQASRISTYLHFWSIPGVLPYKMRQNWPNPCTTFFSSGVNSKSAQVLLMLVVPGHLVFLYAISLLQGEEAPTSAAFILCYLCAALLQVAILLYVADLIVRLMWRRSLDPDNFSIPYLTALGDLLGTGFLALCFRSVSVVQGLGF</sequence>
<comment type="subcellular location">
    <subcellularLocation>
        <location evidence="1 9">Membrane</location>
        <topology evidence="1 9">Multi-pass membrane protein</topology>
    </subcellularLocation>
</comment>
<comment type="caution">
    <text evidence="9">Lacks conserved residue(s) required for the propagation of feature annotation.</text>
</comment>
<dbReference type="GO" id="GO:0005886">
    <property type="term" value="C:plasma membrane"/>
    <property type="evidence" value="ECO:0007669"/>
    <property type="project" value="TreeGrafter"/>
</dbReference>
<evidence type="ECO:0000256" key="4">
    <source>
        <dbReference type="ARBA" id="ARBA00022692"/>
    </source>
</evidence>
<feature type="domain" description="SLC41A/MgtE integral membrane" evidence="11">
    <location>
        <begin position="114"/>
        <end position="248"/>
    </location>
</feature>
<dbReference type="FunFam" id="1.10.357.20:FF:000002">
    <property type="entry name" value="Solute carrier family 41, member 2"/>
    <property type="match status" value="1"/>
</dbReference>
<dbReference type="SUPFAM" id="SSF161093">
    <property type="entry name" value="MgtE membrane domain-like"/>
    <property type="match status" value="2"/>
</dbReference>
<feature type="compositionally biased region" description="Basic residues" evidence="10">
    <location>
        <begin position="11"/>
        <end position="24"/>
    </location>
</feature>
<reference evidence="12" key="1">
    <citation type="journal article" name="BMC Genomics">
        <title>Long-read sequencing and de novo genome assembly of marine medaka (Oryzias melastigma).</title>
        <authorList>
            <person name="Liang P."/>
            <person name="Saqib H.S.A."/>
            <person name="Ni X."/>
            <person name="Shen Y."/>
        </authorList>
    </citation>
    <scope>NUCLEOTIDE SEQUENCE</scope>
    <source>
        <strain evidence="12">Bigg-433</strain>
    </source>
</reference>
<evidence type="ECO:0000256" key="9">
    <source>
        <dbReference type="RuleBase" id="RU369007"/>
    </source>
</evidence>
<dbReference type="InterPro" id="IPR036739">
    <property type="entry name" value="SLC41_membr_dom_sf"/>
</dbReference>
<feature type="transmembrane region" description="Helical" evidence="9">
    <location>
        <begin position="155"/>
        <end position="179"/>
    </location>
</feature>
<keyword evidence="3 9" id="KW-0813">Transport</keyword>
<evidence type="ECO:0000259" key="11">
    <source>
        <dbReference type="Pfam" id="PF01769"/>
    </source>
</evidence>
<keyword evidence="7 9" id="KW-0406">Ion transport</keyword>
<organism evidence="12 13">
    <name type="scientific">Oryzias melastigma</name>
    <name type="common">Marine medaka</name>
    <dbReference type="NCBI Taxonomy" id="30732"/>
    <lineage>
        <taxon>Eukaryota</taxon>
        <taxon>Metazoa</taxon>
        <taxon>Chordata</taxon>
        <taxon>Craniata</taxon>
        <taxon>Vertebrata</taxon>
        <taxon>Euteleostomi</taxon>
        <taxon>Actinopterygii</taxon>
        <taxon>Neopterygii</taxon>
        <taxon>Teleostei</taxon>
        <taxon>Neoteleostei</taxon>
        <taxon>Acanthomorphata</taxon>
        <taxon>Ovalentaria</taxon>
        <taxon>Atherinomorphae</taxon>
        <taxon>Beloniformes</taxon>
        <taxon>Adrianichthyidae</taxon>
        <taxon>Oryziinae</taxon>
        <taxon>Oryzias</taxon>
    </lineage>
</organism>
<evidence type="ECO:0000256" key="3">
    <source>
        <dbReference type="ARBA" id="ARBA00022448"/>
    </source>
</evidence>
<keyword evidence="6 9" id="KW-1133">Transmembrane helix</keyword>
<evidence type="ECO:0000256" key="5">
    <source>
        <dbReference type="ARBA" id="ARBA00022842"/>
    </source>
</evidence>
<feature type="transmembrane region" description="Helical" evidence="9">
    <location>
        <begin position="440"/>
        <end position="460"/>
    </location>
</feature>
<dbReference type="PANTHER" id="PTHR16228:SF22">
    <property type="entry name" value="SOLUTE CARRIER FAMILY 41 MEMBER 3"/>
    <property type="match status" value="1"/>
</dbReference>
<evidence type="ECO:0000256" key="6">
    <source>
        <dbReference type="ARBA" id="ARBA00022989"/>
    </source>
</evidence>
<dbReference type="InterPro" id="IPR045349">
    <property type="entry name" value="SLC41A1-3"/>
</dbReference>
<proteinExistence type="inferred from homology"/>
<dbReference type="InterPro" id="IPR006667">
    <property type="entry name" value="SLC41_membr_dom"/>
</dbReference>
<feature type="transmembrane region" description="Helical" evidence="9">
    <location>
        <begin position="191"/>
        <end position="216"/>
    </location>
</feature>
<comment type="similarity">
    <text evidence="2 9">Belongs to the SLC41A transporter family.</text>
</comment>
<comment type="function">
    <text evidence="9">Acts as a magnesium transporter.</text>
</comment>
<name>A0A834BV39_ORYME</name>
<evidence type="ECO:0000256" key="1">
    <source>
        <dbReference type="ARBA" id="ARBA00004141"/>
    </source>
</evidence>